<dbReference type="GO" id="GO:0005789">
    <property type="term" value="C:endoplasmic reticulum membrane"/>
    <property type="evidence" value="ECO:0007669"/>
    <property type="project" value="UniProtKB-SubCell"/>
</dbReference>
<reference evidence="8" key="1">
    <citation type="journal article" date="2019" name="Nat. Commun.">
        <title>Genome-wide association mapping of date palm fruit traits.</title>
        <authorList>
            <person name="Hazzouri K.M."/>
            <person name="Gros-Balthazard M."/>
            <person name="Flowers J.M."/>
            <person name="Copetti D."/>
            <person name="Lemansour A."/>
            <person name="Lebrun M."/>
            <person name="Masmoudi K."/>
            <person name="Ferrand S."/>
            <person name="Dhar M.I."/>
            <person name="Fresquez Z.A."/>
            <person name="Rosas U."/>
            <person name="Zhang J."/>
            <person name="Talag J."/>
            <person name="Lee S."/>
            <person name="Kudrna D."/>
            <person name="Powell R.F."/>
            <person name="Leitch I.J."/>
            <person name="Krueger R.R."/>
            <person name="Wing R.A."/>
            <person name="Amiri K.M.A."/>
            <person name="Purugganan M.D."/>
        </authorList>
    </citation>
    <scope>NUCLEOTIDE SEQUENCE [LARGE SCALE GENOMIC DNA]</scope>
    <source>
        <strain evidence="8">cv. Khalas</strain>
    </source>
</reference>
<sequence length="184" mass="20750">MGGGTPGDGDPLSPLSILLLVVLLQLLDGFVEFLRKRGLRSNEEFQLRQEIEQLLKEAGKLSMPSTFAQVVKLKRAAAAKEKELSKRHEEYSKEKKWSYDMFARALLVLKVILYAGLIWHFWGVPVAAVPQHLLQPFGRFLSCRSGDAVTGQIMVGIIPWLLLATQVSKFLCQKLSIFFFMIKS</sequence>
<accession>A0A8B7D3D8</accession>
<comment type="subcellular location">
    <subcellularLocation>
        <location evidence="1">Endoplasmic reticulum membrane</location>
    </subcellularLocation>
</comment>
<comment type="similarity">
    <text evidence="2">Belongs to the WRB/GET1 family.</text>
</comment>
<feature type="transmembrane region" description="Helical" evidence="7">
    <location>
        <begin position="12"/>
        <end position="31"/>
    </location>
</feature>
<evidence type="ECO:0000313" key="8">
    <source>
        <dbReference type="Proteomes" id="UP000228380"/>
    </source>
</evidence>
<dbReference type="GeneID" id="103723247"/>
<keyword evidence="6 7" id="KW-0472">Membrane</keyword>
<evidence type="ECO:0000256" key="6">
    <source>
        <dbReference type="ARBA" id="ARBA00023136"/>
    </source>
</evidence>
<organism evidence="8 9">
    <name type="scientific">Phoenix dactylifera</name>
    <name type="common">Date palm</name>
    <dbReference type="NCBI Taxonomy" id="42345"/>
    <lineage>
        <taxon>Eukaryota</taxon>
        <taxon>Viridiplantae</taxon>
        <taxon>Streptophyta</taxon>
        <taxon>Embryophyta</taxon>
        <taxon>Tracheophyta</taxon>
        <taxon>Spermatophyta</taxon>
        <taxon>Magnoliopsida</taxon>
        <taxon>Liliopsida</taxon>
        <taxon>Arecaceae</taxon>
        <taxon>Coryphoideae</taxon>
        <taxon>Phoeniceae</taxon>
        <taxon>Phoenix</taxon>
    </lineage>
</organism>
<dbReference type="AlphaFoldDB" id="A0A8B7D3D8"/>
<reference evidence="9" key="2">
    <citation type="submission" date="2025-08" db="UniProtKB">
        <authorList>
            <consortium name="RefSeq"/>
        </authorList>
    </citation>
    <scope>IDENTIFICATION</scope>
    <source>
        <tissue evidence="9">Young leaves</tissue>
    </source>
</reference>
<dbReference type="GO" id="GO:0071816">
    <property type="term" value="P:tail-anchored membrane protein insertion into ER membrane"/>
    <property type="evidence" value="ECO:0007669"/>
    <property type="project" value="InterPro"/>
</dbReference>
<protein>
    <submittedName>
        <fullName evidence="9">Guided entry of tail-anchored proteins factor 1-like</fullName>
    </submittedName>
</protein>
<dbReference type="OrthoDB" id="512018at2759"/>
<keyword evidence="5 7" id="KW-1133">Transmembrane helix</keyword>
<feature type="transmembrane region" description="Helical" evidence="7">
    <location>
        <begin position="101"/>
        <end position="122"/>
    </location>
</feature>
<keyword evidence="4" id="KW-0256">Endoplasmic reticulum</keyword>
<gene>
    <name evidence="9" type="primary">LOC103723247</name>
</gene>
<evidence type="ECO:0000256" key="5">
    <source>
        <dbReference type="ARBA" id="ARBA00022989"/>
    </source>
</evidence>
<dbReference type="GO" id="GO:0043529">
    <property type="term" value="C:GET complex"/>
    <property type="evidence" value="ECO:0007669"/>
    <property type="project" value="TreeGrafter"/>
</dbReference>
<evidence type="ECO:0000313" key="9">
    <source>
        <dbReference type="RefSeq" id="XP_008812335.2"/>
    </source>
</evidence>
<evidence type="ECO:0000256" key="4">
    <source>
        <dbReference type="ARBA" id="ARBA00022824"/>
    </source>
</evidence>
<proteinExistence type="inferred from homology"/>
<evidence type="ECO:0000256" key="3">
    <source>
        <dbReference type="ARBA" id="ARBA00022692"/>
    </source>
</evidence>
<dbReference type="Proteomes" id="UP000228380">
    <property type="component" value="Chromosome 18"/>
</dbReference>
<evidence type="ECO:0000256" key="1">
    <source>
        <dbReference type="ARBA" id="ARBA00004586"/>
    </source>
</evidence>
<dbReference type="Pfam" id="PF04420">
    <property type="entry name" value="CHD5"/>
    <property type="match status" value="1"/>
</dbReference>
<evidence type="ECO:0000256" key="7">
    <source>
        <dbReference type="SAM" id="Phobius"/>
    </source>
</evidence>
<keyword evidence="8" id="KW-1185">Reference proteome</keyword>
<keyword evidence="3 7" id="KW-0812">Transmembrane</keyword>
<dbReference type="RefSeq" id="XP_008812335.2">
    <property type="nucleotide sequence ID" value="XM_008814113.4"/>
</dbReference>
<name>A0A8B7D3D8_PHODC</name>
<dbReference type="GO" id="GO:0043495">
    <property type="term" value="F:protein-membrane adaptor activity"/>
    <property type="evidence" value="ECO:0007669"/>
    <property type="project" value="TreeGrafter"/>
</dbReference>
<dbReference type="PANTHER" id="PTHR42650:SF1">
    <property type="entry name" value="GUIDED ENTRY OF TAIL-ANCHORED PROTEINS FACTOR 1"/>
    <property type="match status" value="1"/>
</dbReference>
<evidence type="ECO:0000256" key="2">
    <source>
        <dbReference type="ARBA" id="ARBA00010799"/>
    </source>
</evidence>
<dbReference type="KEGG" id="pda:103723247"/>
<dbReference type="PANTHER" id="PTHR42650">
    <property type="entry name" value="TAIL-ANCHORED PROTEIN INSERTION RECEPTOR WRB"/>
    <property type="match status" value="1"/>
</dbReference>
<dbReference type="InterPro" id="IPR028945">
    <property type="entry name" value="Get1"/>
</dbReference>